<proteinExistence type="predicted"/>
<keyword evidence="3" id="KW-1185">Reference proteome</keyword>
<feature type="domain" description="F-box" evidence="1">
    <location>
        <begin position="13"/>
        <end position="61"/>
    </location>
</feature>
<dbReference type="PROSITE" id="PS50181">
    <property type="entry name" value="FBOX"/>
    <property type="match status" value="1"/>
</dbReference>
<evidence type="ECO:0000259" key="1">
    <source>
        <dbReference type="PROSITE" id="PS50181"/>
    </source>
</evidence>
<dbReference type="OrthoDB" id="423607at2759"/>
<organism evidence="2 3">
    <name type="scientific">Klebsormidium nitens</name>
    <name type="common">Green alga</name>
    <name type="synonym">Ulothrix nitens</name>
    <dbReference type="NCBI Taxonomy" id="105231"/>
    <lineage>
        <taxon>Eukaryota</taxon>
        <taxon>Viridiplantae</taxon>
        <taxon>Streptophyta</taxon>
        <taxon>Klebsormidiophyceae</taxon>
        <taxon>Klebsormidiales</taxon>
        <taxon>Klebsormidiaceae</taxon>
        <taxon>Klebsormidium</taxon>
    </lineage>
</organism>
<sequence length="107" mass="11871">MAAEALDSPSQQATSIQDLPAECLGLIFKGLKAKDRHACSEVSRAWKLLDEETREDLYIGLMFKRGRKPISTPAALALVLQRFKNLQRHTLVDMELSPQLLHAAGTV</sequence>
<dbReference type="EMBL" id="DF237457">
    <property type="protein sequence ID" value="GAQ89295.1"/>
    <property type="molecule type" value="Genomic_DNA"/>
</dbReference>
<dbReference type="Proteomes" id="UP000054558">
    <property type="component" value="Unassembled WGS sequence"/>
</dbReference>
<evidence type="ECO:0000313" key="2">
    <source>
        <dbReference type="EMBL" id="GAQ89295.1"/>
    </source>
</evidence>
<protein>
    <submittedName>
        <fullName evidence="2">F-box family protein</fullName>
    </submittedName>
</protein>
<reference evidence="2 3" key="1">
    <citation type="journal article" date="2014" name="Nat. Commun.">
        <title>Klebsormidium flaccidum genome reveals primary factors for plant terrestrial adaptation.</title>
        <authorList>
            <person name="Hori K."/>
            <person name="Maruyama F."/>
            <person name="Fujisawa T."/>
            <person name="Togashi T."/>
            <person name="Yamamoto N."/>
            <person name="Seo M."/>
            <person name="Sato S."/>
            <person name="Yamada T."/>
            <person name="Mori H."/>
            <person name="Tajima N."/>
            <person name="Moriyama T."/>
            <person name="Ikeuchi M."/>
            <person name="Watanabe M."/>
            <person name="Wada H."/>
            <person name="Kobayashi K."/>
            <person name="Saito M."/>
            <person name="Masuda T."/>
            <person name="Sasaki-Sekimoto Y."/>
            <person name="Mashiguchi K."/>
            <person name="Awai K."/>
            <person name="Shimojima M."/>
            <person name="Masuda S."/>
            <person name="Iwai M."/>
            <person name="Nobusawa T."/>
            <person name="Narise T."/>
            <person name="Kondo S."/>
            <person name="Saito H."/>
            <person name="Sato R."/>
            <person name="Murakawa M."/>
            <person name="Ihara Y."/>
            <person name="Oshima-Yamada Y."/>
            <person name="Ohtaka K."/>
            <person name="Satoh M."/>
            <person name="Sonobe K."/>
            <person name="Ishii M."/>
            <person name="Ohtani R."/>
            <person name="Kanamori-Sato M."/>
            <person name="Honoki R."/>
            <person name="Miyazaki D."/>
            <person name="Mochizuki H."/>
            <person name="Umetsu J."/>
            <person name="Higashi K."/>
            <person name="Shibata D."/>
            <person name="Kamiya Y."/>
            <person name="Sato N."/>
            <person name="Nakamura Y."/>
            <person name="Tabata S."/>
            <person name="Ida S."/>
            <person name="Kurokawa K."/>
            <person name="Ohta H."/>
        </authorList>
    </citation>
    <scope>NUCLEOTIDE SEQUENCE [LARGE SCALE GENOMIC DNA]</scope>
    <source>
        <strain evidence="2 3">NIES-2285</strain>
    </source>
</reference>
<dbReference type="AlphaFoldDB" id="A0A1Y1IEB7"/>
<dbReference type="Gene3D" id="1.20.1280.50">
    <property type="match status" value="1"/>
</dbReference>
<dbReference type="InterPro" id="IPR001810">
    <property type="entry name" value="F-box_dom"/>
</dbReference>
<name>A0A1Y1IEB7_KLENI</name>
<dbReference type="SUPFAM" id="SSF81383">
    <property type="entry name" value="F-box domain"/>
    <property type="match status" value="1"/>
</dbReference>
<gene>
    <name evidence="2" type="ORF">KFL_005080040</name>
</gene>
<evidence type="ECO:0000313" key="3">
    <source>
        <dbReference type="Proteomes" id="UP000054558"/>
    </source>
</evidence>
<accession>A0A1Y1IEB7</accession>
<dbReference type="InterPro" id="IPR036047">
    <property type="entry name" value="F-box-like_dom_sf"/>
</dbReference>
<dbReference type="Pfam" id="PF12937">
    <property type="entry name" value="F-box-like"/>
    <property type="match status" value="1"/>
</dbReference>